<comment type="caution">
    <text evidence="1">The sequence shown here is derived from an EMBL/GenBank/DDBJ whole genome shotgun (WGS) entry which is preliminary data.</text>
</comment>
<organism evidence="1">
    <name type="scientific">marine sediment metagenome</name>
    <dbReference type="NCBI Taxonomy" id="412755"/>
    <lineage>
        <taxon>unclassified sequences</taxon>
        <taxon>metagenomes</taxon>
        <taxon>ecological metagenomes</taxon>
    </lineage>
</organism>
<gene>
    <name evidence="1" type="ORF">LCGC14_0390140</name>
</gene>
<accession>A0A0F9THV6</accession>
<protein>
    <submittedName>
        <fullName evidence="1">Uncharacterized protein</fullName>
    </submittedName>
</protein>
<evidence type="ECO:0000313" key="1">
    <source>
        <dbReference type="EMBL" id="KKN74497.1"/>
    </source>
</evidence>
<dbReference type="AlphaFoldDB" id="A0A0F9THV6"/>
<proteinExistence type="predicted"/>
<dbReference type="EMBL" id="LAZR01000325">
    <property type="protein sequence ID" value="KKN74497.1"/>
    <property type="molecule type" value="Genomic_DNA"/>
</dbReference>
<reference evidence="1" key="1">
    <citation type="journal article" date="2015" name="Nature">
        <title>Complex archaea that bridge the gap between prokaryotes and eukaryotes.</title>
        <authorList>
            <person name="Spang A."/>
            <person name="Saw J.H."/>
            <person name="Jorgensen S.L."/>
            <person name="Zaremba-Niedzwiedzka K."/>
            <person name="Martijn J."/>
            <person name="Lind A.E."/>
            <person name="van Eijk R."/>
            <person name="Schleper C."/>
            <person name="Guy L."/>
            <person name="Ettema T.J."/>
        </authorList>
    </citation>
    <scope>NUCLEOTIDE SEQUENCE</scope>
</reference>
<name>A0A0F9THV6_9ZZZZ</name>
<sequence>MMFRRIANDIQMSCDIPDNEKEDVLQAKMQFEAAAKALNVAVEHLDHIYDPFVAQTDISTESVVNNRGVLQGRYSTRVKDNFNEVKTHALMGIRKLNKFTTGDNVVRELINTFVDSIGDVEGFVEAFLNTLKNDIQSSDFRDKVISTIDQIKKQAAELDEFIYDTIIEHIDRDFLTKTWMNETGDELSIDINKTELPLVTRLREEREKALNPDAFPAPEAPGQSLNMSDAQRMLYPNRMPGDTNMGNFGE</sequence>